<gene>
    <name evidence="2" type="ORF">BRAFLDRAFT_130121</name>
</gene>
<organism>
    <name type="scientific">Branchiostoma floridae</name>
    <name type="common">Florida lancelet</name>
    <name type="synonym">Amphioxus</name>
    <dbReference type="NCBI Taxonomy" id="7739"/>
    <lineage>
        <taxon>Eukaryota</taxon>
        <taxon>Metazoa</taxon>
        <taxon>Chordata</taxon>
        <taxon>Cephalochordata</taxon>
        <taxon>Leptocardii</taxon>
        <taxon>Amphioxiformes</taxon>
        <taxon>Branchiostomatidae</taxon>
        <taxon>Branchiostoma</taxon>
    </lineage>
</organism>
<feature type="compositionally biased region" description="Low complexity" evidence="1">
    <location>
        <begin position="124"/>
        <end position="143"/>
    </location>
</feature>
<protein>
    <submittedName>
        <fullName evidence="2">Uncharacterized protein</fullName>
    </submittedName>
</protein>
<sequence length="208" mass="22533">MFYTKNMGFQRRRNPLPLRRCQKISFYAVSIELEGHEIPVYRGRLGQNDSNTSEPNSKRHEADSNTSEPNSKRHEADSNTSEPSSKQRGRFQHFRAQFQTARQIPTLPSPVPNGATDSNTSEPSSNRAAAGFSNRAAAGFSKRAAADSNTSEPSSNRAAAGFSKRAAADSNTCEPSSNRAEAGFSKRAAADSNTSEPSCGYASGFPIH</sequence>
<reference evidence="2" key="1">
    <citation type="journal article" date="2008" name="Nature">
        <title>The amphioxus genome and the evolution of the chordate karyotype.</title>
        <authorList>
            <consortium name="US DOE Joint Genome Institute (JGI-PGF)"/>
            <person name="Putnam N.H."/>
            <person name="Butts T."/>
            <person name="Ferrier D.E.K."/>
            <person name="Furlong R.F."/>
            <person name="Hellsten U."/>
            <person name="Kawashima T."/>
            <person name="Robinson-Rechavi M."/>
            <person name="Shoguchi E."/>
            <person name="Terry A."/>
            <person name="Yu J.-K."/>
            <person name="Benito-Gutierrez E.L."/>
            <person name="Dubchak I."/>
            <person name="Garcia-Fernandez J."/>
            <person name="Gibson-Brown J.J."/>
            <person name="Grigoriev I.V."/>
            <person name="Horton A.C."/>
            <person name="de Jong P.J."/>
            <person name="Jurka J."/>
            <person name="Kapitonov V.V."/>
            <person name="Kohara Y."/>
            <person name="Kuroki Y."/>
            <person name="Lindquist E."/>
            <person name="Lucas S."/>
            <person name="Osoegawa K."/>
            <person name="Pennacchio L.A."/>
            <person name="Salamov A.A."/>
            <person name="Satou Y."/>
            <person name="Sauka-Spengler T."/>
            <person name="Schmutz J."/>
            <person name="Shin-I T."/>
            <person name="Toyoda A."/>
            <person name="Bronner-Fraser M."/>
            <person name="Fujiyama A."/>
            <person name="Holland L.Z."/>
            <person name="Holland P.W.H."/>
            <person name="Satoh N."/>
            <person name="Rokhsar D.S."/>
        </authorList>
    </citation>
    <scope>NUCLEOTIDE SEQUENCE [LARGE SCALE GENOMIC DNA]</scope>
    <source>
        <strain evidence="2">S238N-H82</strain>
        <tissue evidence="2">Testes</tissue>
    </source>
</reference>
<dbReference type="EMBL" id="GG666560">
    <property type="protein sequence ID" value="EEN55410.1"/>
    <property type="molecule type" value="Genomic_DNA"/>
</dbReference>
<feature type="compositionally biased region" description="Polar residues" evidence="1">
    <location>
        <begin position="147"/>
        <end position="157"/>
    </location>
</feature>
<feature type="compositionally biased region" description="Polar residues" evidence="1">
    <location>
        <begin position="169"/>
        <end position="179"/>
    </location>
</feature>
<proteinExistence type="predicted"/>
<evidence type="ECO:0000256" key="1">
    <source>
        <dbReference type="SAM" id="MobiDB-lite"/>
    </source>
</evidence>
<dbReference type="InParanoid" id="C3YW81"/>
<name>C3YW81_BRAFL</name>
<accession>C3YW81</accession>
<evidence type="ECO:0000313" key="2">
    <source>
        <dbReference type="EMBL" id="EEN55410.1"/>
    </source>
</evidence>
<dbReference type="AlphaFoldDB" id="C3YW81"/>
<feature type="region of interest" description="Disordered" evidence="1">
    <location>
        <begin position="43"/>
        <end position="208"/>
    </location>
</feature>